<dbReference type="AlphaFoldDB" id="A0A9D3Z207"/>
<dbReference type="InterPro" id="IPR050975">
    <property type="entry name" value="Sleep_regulator"/>
</dbReference>
<name>A0A9D3Z207_DREPO</name>
<dbReference type="OrthoDB" id="6420171at2759"/>
<dbReference type="Proteomes" id="UP000828390">
    <property type="component" value="Unassembled WGS sequence"/>
</dbReference>
<evidence type="ECO:0000313" key="4">
    <source>
        <dbReference type="Proteomes" id="UP000828390"/>
    </source>
</evidence>
<keyword evidence="1 2" id="KW-0732">Signal</keyword>
<dbReference type="EMBL" id="JAIWYP010000014">
    <property type="protein sequence ID" value="KAH3709180.1"/>
    <property type="molecule type" value="Genomic_DNA"/>
</dbReference>
<feature type="chain" id="PRO_5039417973" description="Protein sleepless" evidence="2">
    <location>
        <begin position="25"/>
        <end position="119"/>
    </location>
</feature>
<protein>
    <recommendedName>
        <fullName evidence="5">Protein sleepless</fullName>
    </recommendedName>
</protein>
<dbReference type="PANTHER" id="PTHR33562">
    <property type="entry name" value="ATILLA, ISOFORM B-RELATED-RELATED"/>
    <property type="match status" value="1"/>
</dbReference>
<evidence type="ECO:0000256" key="2">
    <source>
        <dbReference type="SAM" id="SignalP"/>
    </source>
</evidence>
<sequence>MIGKKIFGIACVLAVLLCVPSVDAFKCYACIGTAECSDPFTKSTDLESTQTNCMACLKTKTNGVVVRACSSAALGSNKCEKANGVEACICESELCNGSINLAFSTTMLLGATLVVFLKV</sequence>
<evidence type="ECO:0000256" key="1">
    <source>
        <dbReference type="ARBA" id="ARBA00022729"/>
    </source>
</evidence>
<accession>A0A9D3Z207</accession>
<proteinExistence type="predicted"/>
<comment type="caution">
    <text evidence="3">The sequence shown here is derived from an EMBL/GenBank/DDBJ whole genome shotgun (WGS) entry which is preliminary data.</text>
</comment>
<evidence type="ECO:0008006" key="5">
    <source>
        <dbReference type="Google" id="ProtNLM"/>
    </source>
</evidence>
<feature type="signal peptide" evidence="2">
    <location>
        <begin position="1"/>
        <end position="24"/>
    </location>
</feature>
<organism evidence="3 4">
    <name type="scientific">Dreissena polymorpha</name>
    <name type="common">Zebra mussel</name>
    <name type="synonym">Mytilus polymorpha</name>
    <dbReference type="NCBI Taxonomy" id="45954"/>
    <lineage>
        <taxon>Eukaryota</taxon>
        <taxon>Metazoa</taxon>
        <taxon>Spiralia</taxon>
        <taxon>Lophotrochozoa</taxon>
        <taxon>Mollusca</taxon>
        <taxon>Bivalvia</taxon>
        <taxon>Autobranchia</taxon>
        <taxon>Heteroconchia</taxon>
        <taxon>Euheterodonta</taxon>
        <taxon>Imparidentia</taxon>
        <taxon>Neoheterodontei</taxon>
        <taxon>Myida</taxon>
        <taxon>Dreissenoidea</taxon>
        <taxon>Dreissenidae</taxon>
        <taxon>Dreissena</taxon>
    </lineage>
</organism>
<evidence type="ECO:0000313" key="3">
    <source>
        <dbReference type="EMBL" id="KAH3709180.1"/>
    </source>
</evidence>
<keyword evidence="4" id="KW-1185">Reference proteome</keyword>
<reference evidence="3" key="2">
    <citation type="submission" date="2020-11" db="EMBL/GenBank/DDBJ databases">
        <authorList>
            <person name="McCartney M.A."/>
            <person name="Auch B."/>
            <person name="Kono T."/>
            <person name="Mallez S."/>
            <person name="Becker A."/>
            <person name="Gohl D.M."/>
            <person name="Silverstein K.A.T."/>
            <person name="Koren S."/>
            <person name="Bechman K.B."/>
            <person name="Herman A."/>
            <person name="Abrahante J.E."/>
            <person name="Garbe J."/>
        </authorList>
    </citation>
    <scope>NUCLEOTIDE SEQUENCE</scope>
    <source>
        <strain evidence="3">Duluth1</strain>
        <tissue evidence="3">Whole animal</tissue>
    </source>
</reference>
<gene>
    <name evidence="3" type="ORF">DPMN_068642</name>
</gene>
<reference evidence="3" key="1">
    <citation type="journal article" date="2019" name="bioRxiv">
        <title>The Genome of the Zebra Mussel, Dreissena polymorpha: A Resource for Invasive Species Research.</title>
        <authorList>
            <person name="McCartney M.A."/>
            <person name="Auch B."/>
            <person name="Kono T."/>
            <person name="Mallez S."/>
            <person name="Zhang Y."/>
            <person name="Obille A."/>
            <person name="Becker A."/>
            <person name="Abrahante J.E."/>
            <person name="Garbe J."/>
            <person name="Badalamenti J.P."/>
            <person name="Herman A."/>
            <person name="Mangelson H."/>
            <person name="Liachko I."/>
            <person name="Sullivan S."/>
            <person name="Sone E.D."/>
            <person name="Koren S."/>
            <person name="Silverstein K.A.T."/>
            <person name="Beckman K.B."/>
            <person name="Gohl D.M."/>
        </authorList>
    </citation>
    <scope>NUCLEOTIDE SEQUENCE</scope>
    <source>
        <strain evidence="3">Duluth1</strain>
        <tissue evidence="3">Whole animal</tissue>
    </source>
</reference>